<comment type="caution">
    <text evidence="8">The sequence shown here is derived from an EMBL/GenBank/DDBJ whole genome shotgun (WGS) entry which is preliminary data.</text>
</comment>
<dbReference type="RefSeq" id="WP_204604514.1">
    <property type="nucleotide sequence ID" value="NZ_JBHSED010000071.1"/>
</dbReference>
<dbReference type="PROSITE" id="PS00041">
    <property type="entry name" value="HTH_ARAC_FAMILY_1"/>
    <property type="match status" value="1"/>
</dbReference>
<dbReference type="InterPro" id="IPR018060">
    <property type="entry name" value="HTH_AraC"/>
</dbReference>
<evidence type="ECO:0000256" key="5">
    <source>
        <dbReference type="SAM" id="Coils"/>
    </source>
</evidence>
<feature type="coiled-coil region" evidence="5">
    <location>
        <begin position="112"/>
        <end position="139"/>
    </location>
</feature>
<gene>
    <name evidence="8" type="ORF">ACFO1S_27025</name>
</gene>
<keyword evidence="2" id="KW-0238">DNA-binding</keyword>
<keyword evidence="5" id="KW-0175">Coiled coil</keyword>
<keyword evidence="3" id="KW-0804">Transcription</keyword>
<dbReference type="SUPFAM" id="SSF46689">
    <property type="entry name" value="Homeodomain-like"/>
    <property type="match status" value="2"/>
</dbReference>
<evidence type="ECO:0000313" key="8">
    <source>
        <dbReference type="EMBL" id="MFC4307082.1"/>
    </source>
</evidence>
<evidence type="ECO:0000259" key="7">
    <source>
        <dbReference type="PROSITE" id="PS50110"/>
    </source>
</evidence>
<dbReference type="Gene3D" id="3.40.50.2300">
    <property type="match status" value="1"/>
</dbReference>
<dbReference type="CDD" id="cd17536">
    <property type="entry name" value="REC_YesN-like"/>
    <property type="match status" value="1"/>
</dbReference>
<proteinExistence type="predicted"/>
<feature type="domain" description="Response regulatory" evidence="7">
    <location>
        <begin position="5"/>
        <end position="122"/>
    </location>
</feature>
<feature type="modified residue" description="4-aspartylphosphate" evidence="4">
    <location>
        <position position="57"/>
    </location>
</feature>
<evidence type="ECO:0000256" key="4">
    <source>
        <dbReference type="PROSITE-ProRule" id="PRU00169"/>
    </source>
</evidence>
<dbReference type="InterPro" id="IPR011006">
    <property type="entry name" value="CheY-like_superfamily"/>
</dbReference>
<evidence type="ECO:0000256" key="2">
    <source>
        <dbReference type="ARBA" id="ARBA00023125"/>
    </source>
</evidence>
<evidence type="ECO:0000256" key="3">
    <source>
        <dbReference type="ARBA" id="ARBA00023163"/>
    </source>
</evidence>
<dbReference type="PANTHER" id="PTHR43280">
    <property type="entry name" value="ARAC-FAMILY TRANSCRIPTIONAL REGULATOR"/>
    <property type="match status" value="1"/>
</dbReference>
<keyword evidence="1" id="KW-0805">Transcription regulation</keyword>
<sequence length="517" mass="58313">MNPVKVMIVDDEVLAIEHMRQLIGWQSLGYEIVCTTTKPSQVTQLAREHRPELILMDIVMPGTDGLVLSRELLAEGLALKIVLLTSYKEFEYAKEAVKLGVSNYWVKHEMDAEAVKRELGGLREEIENQRRQRKNDQGRLLVGWLGGRPLTDPQWQAATGGSGTFDRFHLLVLQPDRAFPVLPGVSPEAPELPAEWPGEEEAVLLAAVRFLEGCFVLIYGDHGSRGEAKMRERLEEKAGEDRRRLEDATGGTVSVAMAYALLHREEVPQKLAEALKRLEQSFFVGPRQRLRLNELPAHEERRLAHWEWEEGLAGVRGFLADKKYEEASREAAQLFDQVGQARDRSVLADLCRQLIAALNRSRSACGLPSVAEAWAGGAVADADWTTFDGVCKLFLTEIQTVAAADAGMSAMSRKVRQAMEHMDKHYADPDLDADAIARQLGISRDHLRHLFKEETGMTVLDRLTDMRIERAKQLLDEGMYKIYEIAERVGFRSSQYFSQVFRKVAGMTPLDYMERRG</sequence>
<dbReference type="InterPro" id="IPR020449">
    <property type="entry name" value="Tscrpt_reg_AraC-type_HTH"/>
</dbReference>
<dbReference type="SMART" id="SM00342">
    <property type="entry name" value="HTH_ARAC"/>
    <property type="match status" value="1"/>
</dbReference>
<dbReference type="Proteomes" id="UP001595755">
    <property type="component" value="Unassembled WGS sequence"/>
</dbReference>
<dbReference type="PROSITE" id="PS01124">
    <property type="entry name" value="HTH_ARAC_FAMILY_2"/>
    <property type="match status" value="1"/>
</dbReference>
<dbReference type="EMBL" id="JBHSED010000071">
    <property type="protein sequence ID" value="MFC4307082.1"/>
    <property type="molecule type" value="Genomic_DNA"/>
</dbReference>
<dbReference type="InterPro" id="IPR009057">
    <property type="entry name" value="Homeodomain-like_sf"/>
</dbReference>
<dbReference type="Gene3D" id="1.10.10.60">
    <property type="entry name" value="Homeodomain-like"/>
    <property type="match status" value="2"/>
</dbReference>
<accession>A0ABV8SJA4</accession>
<evidence type="ECO:0000256" key="1">
    <source>
        <dbReference type="ARBA" id="ARBA00023015"/>
    </source>
</evidence>
<evidence type="ECO:0000259" key="6">
    <source>
        <dbReference type="PROSITE" id="PS01124"/>
    </source>
</evidence>
<name>A0ABV8SJA4_9BACL</name>
<feature type="domain" description="HTH araC/xylS-type" evidence="6">
    <location>
        <begin position="416"/>
        <end position="515"/>
    </location>
</feature>
<dbReference type="PROSITE" id="PS50110">
    <property type="entry name" value="RESPONSE_REGULATORY"/>
    <property type="match status" value="1"/>
</dbReference>
<dbReference type="SMART" id="SM00448">
    <property type="entry name" value="REC"/>
    <property type="match status" value="1"/>
</dbReference>
<dbReference type="PANTHER" id="PTHR43280:SF2">
    <property type="entry name" value="HTH-TYPE TRANSCRIPTIONAL REGULATOR EXSA"/>
    <property type="match status" value="1"/>
</dbReference>
<dbReference type="PRINTS" id="PR00032">
    <property type="entry name" value="HTHARAC"/>
</dbReference>
<dbReference type="Pfam" id="PF00072">
    <property type="entry name" value="Response_reg"/>
    <property type="match status" value="1"/>
</dbReference>
<dbReference type="InterPro" id="IPR018062">
    <property type="entry name" value="HTH_AraC-typ_CS"/>
</dbReference>
<protein>
    <submittedName>
        <fullName evidence="8">Helix-turn-helix domain-containing protein</fullName>
    </submittedName>
</protein>
<keyword evidence="4" id="KW-0597">Phosphoprotein</keyword>
<dbReference type="InterPro" id="IPR001789">
    <property type="entry name" value="Sig_transdc_resp-reg_receiver"/>
</dbReference>
<dbReference type="SUPFAM" id="SSF52172">
    <property type="entry name" value="CheY-like"/>
    <property type="match status" value="1"/>
</dbReference>
<dbReference type="Pfam" id="PF12833">
    <property type="entry name" value="HTH_18"/>
    <property type="match status" value="1"/>
</dbReference>
<organism evidence="8 9">
    <name type="scientific">Cohnella boryungensis</name>
    <dbReference type="NCBI Taxonomy" id="768479"/>
    <lineage>
        <taxon>Bacteria</taxon>
        <taxon>Bacillati</taxon>
        <taxon>Bacillota</taxon>
        <taxon>Bacilli</taxon>
        <taxon>Bacillales</taxon>
        <taxon>Paenibacillaceae</taxon>
        <taxon>Cohnella</taxon>
    </lineage>
</organism>
<keyword evidence="9" id="KW-1185">Reference proteome</keyword>
<evidence type="ECO:0000313" key="9">
    <source>
        <dbReference type="Proteomes" id="UP001595755"/>
    </source>
</evidence>
<reference evidence="9" key="1">
    <citation type="journal article" date="2019" name="Int. J. Syst. Evol. Microbiol.">
        <title>The Global Catalogue of Microorganisms (GCM) 10K type strain sequencing project: providing services to taxonomists for standard genome sequencing and annotation.</title>
        <authorList>
            <consortium name="The Broad Institute Genomics Platform"/>
            <consortium name="The Broad Institute Genome Sequencing Center for Infectious Disease"/>
            <person name="Wu L."/>
            <person name="Ma J."/>
        </authorList>
    </citation>
    <scope>NUCLEOTIDE SEQUENCE [LARGE SCALE GENOMIC DNA]</scope>
    <source>
        <strain evidence="9">CGMCC 4.1641</strain>
    </source>
</reference>